<gene>
    <name evidence="2" type="ORF">GGX14DRAFT_386040</name>
</gene>
<sequence>MYSGSARRRELLSLEDNVSEDNLVKQINFPQYKKVAKAGFELTSSSTLLARFPPPPLVRKRRLFGYSSWLSTATRPLAADSLARRWRRRRATWAAGWQARGTRKWAVDDADVLLGLDLAGKGQRQVAGPGVARPGMCIRQRAAGGVRQPGRRHCQTLFVPYWRGWCAARDRQPAAGTVGPEVVAHWARVAREEGVTSLKDSAMCMPIDAQSPAHCGKSPFTDKGGWRNSITTAH</sequence>
<evidence type="ECO:0000313" key="2">
    <source>
        <dbReference type="EMBL" id="KAJ7227345.1"/>
    </source>
</evidence>
<organism evidence="2 3">
    <name type="scientific">Mycena pura</name>
    <dbReference type="NCBI Taxonomy" id="153505"/>
    <lineage>
        <taxon>Eukaryota</taxon>
        <taxon>Fungi</taxon>
        <taxon>Dikarya</taxon>
        <taxon>Basidiomycota</taxon>
        <taxon>Agaricomycotina</taxon>
        <taxon>Agaricomycetes</taxon>
        <taxon>Agaricomycetidae</taxon>
        <taxon>Agaricales</taxon>
        <taxon>Marasmiineae</taxon>
        <taxon>Mycenaceae</taxon>
        <taxon>Mycena</taxon>
    </lineage>
</organism>
<dbReference type="AlphaFoldDB" id="A0AAD6YS10"/>
<protein>
    <submittedName>
        <fullName evidence="2">Uncharacterized protein</fullName>
    </submittedName>
</protein>
<accession>A0AAD6YS10</accession>
<feature type="region of interest" description="Disordered" evidence="1">
    <location>
        <begin position="215"/>
        <end position="234"/>
    </location>
</feature>
<comment type="caution">
    <text evidence="2">The sequence shown here is derived from an EMBL/GenBank/DDBJ whole genome shotgun (WGS) entry which is preliminary data.</text>
</comment>
<proteinExistence type="predicted"/>
<reference evidence="2" key="1">
    <citation type="submission" date="2023-03" db="EMBL/GenBank/DDBJ databases">
        <title>Massive genome expansion in bonnet fungi (Mycena s.s.) driven by repeated elements and novel gene families across ecological guilds.</title>
        <authorList>
            <consortium name="Lawrence Berkeley National Laboratory"/>
            <person name="Harder C.B."/>
            <person name="Miyauchi S."/>
            <person name="Viragh M."/>
            <person name="Kuo A."/>
            <person name="Thoen E."/>
            <person name="Andreopoulos B."/>
            <person name="Lu D."/>
            <person name="Skrede I."/>
            <person name="Drula E."/>
            <person name="Henrissat B."/>
            <person name="Morin E."/>
            <person name="Kohler A."/>
            <person name="Barry K."/>
            <person name="LaButti K."/>
            <person name="Morin E."/>
            <person name="Salamov A."/>
            <person name="Lipzen A."/>
            <person name="Mereny Z."/>
            <person name="Hegedus B."/>
            <person name="Baldrian P."/>
            <person name="Stursova M."/>
            <person name="Weitz H."/>
            <person name="Taylor A."/>
            <person name="Grigoriev I.V."/>
            <person name="Nagy L.G."/>
            <person name="Martin F."/>
            <person name="Kauserud H."/>
        </authorList>
    </citation>
    <scope>NUCLEOTIDE SEQUENCE</scope>
    <source>
        <strain evidence="2">9144</strain>
    </source>
</reference>
<keyword evidence="3" id="KW-1185">Reference proteome</keyword>
<name>A0AAD6YS10_9AGAR</name>
<dbReference type="EMBL" id="JARJCW010000003">
    <property type="protein sequence ID" value="KAJ7227345.1"/>
    <property type="molecule type" value="Genomic_DNA"/>
</dbReference>
<evidence type="ECO:0000313" key="3">
    <source>
        <dbReference type="Proteomes" id="UP001219525"/>
    </source>
</evidence>
<dbReference type="Proteomes" id="UP001219525">
    <property type="component" value="Unassembled WGS sequence"/>
</dbReference>
<evidence type="ECO:0000256" key="1">
    <source>
        <dbReference type="SAM" id="MobiDB-lite"/>
    </source>
</evidence>